<dbReference type="AlphaFoldDB" id="A0A5C4TE28"/>
<dbReference type="RefSeq" id="WP_139601077.1">
    <property type="nucleotide sequence ID" value="NZ_VDCQ01000005.1"/>
</dbReference>
<feature type="region of interest" description="Disordered" evidence="1">
    <location>
        <begin position="51"/>
        <end position="76"/>
    </location>
</feature>
<protein>
    <submittedName>
        <fullName evidence="2">Z-ring formation inhibitor MciZ</fullName>
    </submittedName>
</protein>
<evidence type="ECO:0000256" key="1">
    <source>
        <dbReference type="SAM" id="MobiDB-lite"/>
    </source>
</evidence>
<keyword evidence="3" id="KW-1185">Reference proteome</keyword>
<evidence type="ECO:0000313" key="3">
    <source>
        <dbReference type="Proteomes" id="UP000307943"/>
    </source>
</evidence>
<reference evidence="2 3" key="1">
    <citation type="submission" date="2019-05" db="EMBL/GenBank/DDBJ databases">
        <title>We sequenced the genome of Paenibacillus hemerocallicola KCTC 33185 for further insight into its adaptation and study the phylogeny of Paenibacillus.</title>
        <authorList>
            <person name="Narsing Rao M.P."/>
        </authorList>
    </citation>
    <scope>NUCLEOTIDE SEQUENCE [LARGE SCALE GENOMIC DNA]</scope>
    <source>
        <strain evidence="2 3">KCTC 33185</strain>
    </source>
</reference>
<dbReference type="Proteomes" id="UP000307943">
    <property type="component" value="Unassembled WGS sequence"/>
</dbReference>
<dbReference type="EMBL" id="VDCQ01000005">
    <property type="protein sequence ID" value="TNJ67364.1"/>
    <property type="molecule type" value="Genomic_DNA"/>
</dbReference>
<proteinExistence type="predicted"/>
<gene>
    <name evidence="2" type="primary">mciZ</name>
    <name evidence="2" type="ORF">FE784_05250</name>
</gene>
<sequence>MKSYVTEKHLRLVGKGWEVRQQLRKMSGEAIDGQSELAALLPMLIQAIERGKAQPEPQHTRTNKTTDRRVIPFPSS</sequence>
<name>A0A5C4TE28_9BACL</name>
<organism evidence="2 3">
    <name type="scientific">Paenibacillus hemerocallicola</name>
    <dbReference type="NCBI Taxonomy" id="1172614"/>
    <lineage>
        <taxon>Bacteria</taxon>
        <taxon>Bacillati</taxon>
        <taxon>Bacillota</taxon>
        <taxon>Bacilli</taxon>
        <taxon>Bacillales</taxon>
        <taxon>Paenibacillaceae</taxon>
        <taxon>Paenibacillus</taxon>
    </lineage>
</organism>
<evidence type="ECO:0000313" key="2">
    <source>
        <dbReference type="EMBL" id="TNJ67364.1"/>
    </source>
</evidence>
<dbReference type="InterPro" id="IPR025177">
    <property type="entry name" value="MciZ"/>
</dbReference>
<accession>A0A5C4TE28</accession>
<dbReference type="Pfam" id="PF13072">
    <property type="entry name" value="MciZ"/>
    <property type="match status" value="1"/>
</dbReference>
<dbReference type="OrthoDB" id="2990038at2"/>
<comment type="caution">
    <text evidence="2">The sequence shown here is derived from an EMBL/GenBank/DDBJ whole genome shotgun (WGS) entry which is preliminary data.</text>
</comment>